<proteinExistence type="predicted"/>
<name>F8AKT2_METOI</name>
<dbReference type="EMBL" id="CP002792">
    <property type="protein sequence ID" value="AEH06426.1"/>
    <property type="molecule type" value="Genomic_DNA"/>
</dbReference>
<protein>
    <submittedName>
        <fullName evidence="1">Uncharacterized protein</fullName>
    </submittedName>
</protein>
<sequence length="71" mass="8348">MIKKCLLILLLLSSFILISSTNALNIKTQQTSALYLIYNNNIYLYNYCLYVNTGIKDCLRRTQYMILDYKP</sequence>
<evidence type="ECO:0000313" key="2">
    <source>
        <dbReference type="Proteomes" id="UP000009296"/>
    </source>
</evidence>
<evidence type="ECO:0000313" key="1">
    <source>
        <dbReference type="EMBL" id="AEH06426.1"/>
    </source>
</evidence>
<dbReference type="Proteomes" id="UP000009296">
    <property type="component" value="Chromosome"/>
</dbReference>
<gene>
    <name evidence="1" type="ordered locus">Metok_0442</name>
</gene>
<accession>F8AKT2</accession>
<dbReference type="STRING" id="647113.Metok_0442"/>
<organism evidence="1 2">
    <name type="scientific">Methanothermococcus okinawensis (strain DSM 14208 / JCM 11175 / IH1)</name>
    <dbReference type="NCBI Taxonomy" id="647113"/>
    <lineage>
        <taxon>Archaea</taxon>
        <taxon>Methanobacteriati</taxon>
        <taxon>Methanobacteriota</taxon>
        <taxon>Methanomada group</taxon>
        <taxon>Methanococci</taxon>
        <taxon>Methanococcales</taxon>
        <taxon>Methanococcaceae</taxon>
        <taxon>Methanothermococcus</taxon>
    </lineage>
</organism>
<keyword evidence="2" id="KW-1185">Reference proteome</keyword>
<dbReference type="KEGG" id="mok:Metok_0442"/>
<dbReference type="AlphaFoldDB" id="F8AKT2"/>
<dbReference type="HOGENOM" id="CLU_2730438_0_0_2"/>
<reference evidence="1" key="1">
    <citation type="submission" date="2011-05" db="EMBL/GenBank/DDBJ databases">
        <title>Complete sequence of chromosome of Methanothermococcus okinawensis IH1.</title>
        <authorList>
            <consortium name="US DOE Joint Genome Institute"/>
            <person name="Lucas S."/>
            <person name="Han J."/>
            <person name="Lapidus A."/>
            <person name="Cheng J.-F."/>
            <person name="Goodwin L."/>
            <person name="Pitluck S."/>
            <person name="Peters L."/>
            <person name="Mikhailova N."/>
            <person name="Held B."/>
            <person name="Han C."/>
            <person name="Tapia R."/>
            <person name="Land M."/>
            <person name="Hauser L."/>
            <person name="Kyrpides N."/>
            <person name="Ivanova N."/>
            <person name="Pagani I."/>
            <person name="Sieprawska-Lupa M."/>
            <person name="Takai K."/>
            <person name="Miyazaki J."/>
            <person name="Whitman W."/>
            <person name="Woyke T."/>
        </authorList>
    </citation>
    <scope>NUCLEOTIDE SEQUENCE</scope>
    <source>
        <strain evidence="1">IH1</strain>
    </source>
</reference>